<feature type="compositionally biased region" description="Polar residues" evidence="8">
    <location>
        <begin position="95"/>
        <end position="107"/>
    </location>
</feature>
<evidence type="ECO:0000313" key="9">
    <source>
        <dbReference type="EMBL" id="OOS25794.1"/>
    </source>
</evidence>
<gene>
    <name evidence="7" type="primary">ftsB</name>
    <name evidence="9" type="ORF">B0680_02340</name>
</gene>
<dbReference type="GO" id="GO:0043093">
    <property type="term" value="P:FtsZ-dependent cytokinesis"/>
    <property type="evidence" value="ECO:0007669"/>
    <property type="project" value="UniProtKB-UniRule"/>
</dbReference>
<dbReference type="GO" id="GO:0005886">
    <property type="term" value="C:plasma membrane"/>
    <property type="evidence" value="ECO:0007669"/>
    <property type="project" value="UniProtKB-SubCell"/>
</dbReference>
<keyword evidence="1 7" id="KW-1003">Cell membrane</keyword>
<dbReference type="STRING" id="470453.B0680_02340"/>
<comment type="subcellular location">
    <subcellularLocation>
        <location evidence="7">Cell inner membrane</location>
        <topology evidence="7">Single-pass type II membrane protein</topology>
    </subcellularLocation>
    <text evidence="7">Localizes to the division septum.</text>
</comment>
<evidence type="ECO:0000256" key="4">
    <source>
        <dbReference type="ARBA" id="ARBA00022989"/>
    </source>
</evidence>
<evidence type="ECO:0000256" key="6">
    <source>
        <dbReference type="ARBA" id="ARBA00023306"/>
    </source>
</evidence>
<comment type="subunit">
    <text evidence="7">Part of a complex composed of FtsB, FtsL and FtsQ.</text>
</comment>
<feature type="region of interest" description="Disordered" evidence="8">
    <location>
        <begin position="95"/>
        <end position="126"/>
    </location>
</feature>
<dbReference type="GO" id="GO:0032153">
    <property type="term" value="C:cell division site"/>
    <property type="evidence" value="ECO:0007669"/>
    <property type="project" value="UniProtKB-UniRule"/>
</dbReference>
<evidence type="ECO:0000256" key="8">
    <source>
        <dbReference type="SAM" id="MobiDB-lite"/>
    </source>
</evidence>
<dbReference type="InterPro" id="IPR023081">
    <property type="entry name" value="Cell_div_FtsB"/>
</dbReference>
<dbReference type="Proteomes" id="UP000189800">
    <property type="component" value="Unassembled WGS sequence"/>
</dbReference>
<dbReference type="AlphaFoldDB" id="A0A1T0CTW2"/>
<evidence type="ECO:0000313" key="10">
    <source>
        <dbReference type="Proteomes" id="UP000189800"/>
    </source>
</evidence>
<keyword evidence="3 7" id="KW-0812">Transmembrane</keyword>
<comment type="caution">
    <text evidence="9">The sequence shown here is derived from an EMBL/GenBank/DDBJ whole genome shotgun (WGS) entry which is preliminary data.</text>
</comment>
<comment type="similarity">
    <text evidence="7">Belongs to the FtsB family.</text>
</comment>
<dbReference type="EMBL" id="MUYU01000006">
    <property type="protein sequence ID" value="OOS25794.1"/>
    <property type="molecule type" value="Genomic_DNA"/>
</dbReference>
<dbReference type="HAMAP" id="MF_00599">
    <property type="entry name" value="FtsB"/>
    <property type="match status" value="1"/>
</dbReference>
<proteinExistence type="inferred from homology"/>
<dbReference type="PANTHER" id="PTHR37485:SF1">
    <property type="entry name" value="CELL DIVISION PROTEIN FTSB"/>
    <property type="match status" value="1"/>
</dbReference>
<dbReference type="OrthoDB" id="7061211at2"/>
<accession>A0A1T0CTW2</accession>
<reference evidence="9 10" key="1">
    <citation type="submission" date="2017-02" db="EMBL/GenBank/DDBJ databases">
        <title>Draft genome sequence of Moraxella pluranimalium CCUG 54913T type strain.</title>
        <authorList>
            <person name="Salva-Serra F."/>
            <person name="Engstrom-Jakobsson H."/>
            <person name="Thorell K."/>
            <person name="Jaen-Luchoro D."/>
            <person name="Gonzales-Siles L."/>
            <person name="Karlsson R."/>
            <person name="Yazdan S."/>
            <person name="Boulund F."/>
            <person name="Johnning A."/>
            <person name="Engstrand L."/>
            <person name="Kristiansson E."/>
            <person name="Moore E."/>
        </authorList>
    </citation>
    <scope>NUCLEOTIDE SEQUENCE [LARGE SCALE GENOMIC DNA]</scope>
    <source>
        <strain evidence="9 10">CCUG 54913</strain>
    </source>
</reference>
<dbReference type="Pfam" id="PF04977">
    <property type="entry name" value="DivIC"/>
    <property type="match status" value="1"/>
</dbReference>
<evidence type="ECO:0000256" key="5">
    <source>
        <dbReference type="ARBA" id="ARBA00023136"/>
    </source>
</evidence>
<keyword evidence="10" id="KW-1185">Reference proteome</keyword>
<organism evidence="9 10">
    <name type="scientific">Moraxella pluranimalium</name>
    <dbReference type="NCBI Taxonomy" id="470453"/>
    <lineage>
        <taxon>Bacteria</taxon>
        <taxon>Pseudomonadati</taxon>
        <taxon>Pseudomonadota</taxon>
        <taxon>Gammaproteobacteria</taxon>
        <taxon>Moraxellales</taxon>
        <taxon>Moraxellaceae</taxon>
        <taxon>Moraxella</taxon>
    </lineage>
</organism>
<keyword evidence="5 7" id="KW-0472">Membrane</keyword>
<keyword evidence="7" id="KW-0997">Cell inner membrane</keyword>
<comment type="function">
    <text evidence="7">Essential cell division protein. May link together the upstream cell division proteins, which are predominantly cytoplasmic, with the downstream cell division proteins, which are predominantly periplasmic.</text>
</comment>
<sequence>MCAIAFAVVVLIALQYQYWHGEYGRTNLEALKIKLQEQQRLNESQIYTNSILLADVQDLKSGLSAIEEHARLDLGLIKPGETFIQLSNAPITYSRQPLPSTTESLESVDSVPELEPSATKSSTTGN</sequence>
<evidence type="ECO:0000256" key="3">
    <source>
        <dbReference type="ARBA" id="ARBA00022692"/>
    </source>
</evidence>
<dbReference type="InterPro" id="IPR007060">
    <property type="entry name" value="FtsL/DivIC"/>
</dbReference>
<evidence type="ECO:0000256" key="7">
    <source>
        <dbReference type="HAMAP-Rule" id="MF_00599"/>
    </source>
</evidence>
<evidence type="ECO:0000256" key="1">
    <source>
        <dbReference type="ARBA" id="ARBA00022475"/>
    </source>
</evidence>
<evidence type="ECO:0000256" key="2">
    <source>
        <dbReference type="ARBA" id="ARBA00022618"/>
    </source>
</evidence>
<name>A0A1T0CTW2_9GAMM</name>
<keyword evidence="2 7" id="KW-0132">Cell division</keyword>
<keyword evidence="6 7" id="KW-0131">Cell cycle</keyword>
<dbReference type="RefSeq" id="WP_078253551.1">
    <property type="nucleotide sequence ID" value="NZ_MUYU01000006.1"/>
</dbReference>
<keyword evidence="4 7" id="KW-1133">Transmembrane helix</keyword>
<feature type="topological domain" description="Periplasmic" evidence="7">
    <location>
        <begin position="21"/>
        <end position="126"/>
    </location>
</feature>
<dbReference type="PANTHER" id="PTHR37485">
    <property type="entry name" value="CELL DIVISION PROTEIN FTSB"/>
    <property type="match status" value="1"/>
</dbReference>
<feature type="topological domain" description="Cytoplasmic" evidence="7">
    <location>
        <begin position="1"/>
        <end position="3"/>
    </location>
</feature>
<protein>
    <recommendedName>
        <fullName evidence="7">Cell division protein FtsB</fullName>
    </recommendedName>
</protein>
<dbReference type="GO" id="GO:0030428">
    <property type="term" value="C:cell septum"/>
    <property type="evidence" value="ECO:0007669"/>
    <property type="project" value="TreeGrafter"/>
</dbReference>